<keyword evidence="2" id="KW-0378">Hydrolase</keyword>
<sequence length="374" mass="43589">MKIPNSIIPLAYEVSKEFYEGNISLKDATAKLIKDKSINENSARDYFYNFKYLLEGKKFTRTLNADTMEYFFTHIFEDYGEKNILNCLIALREHIEYYEAQNNTTMRKMRSIHKKFADRIVEPTLITNIDQLYQNIETVELSLTDGTEEERIESAKLIKRGTCFVAYQIENELRFAPSRFLGYQNNKIFKFASTDIDGRETNKAINSILNSKPIIDNNLEKKYLEYCEKIGIKPQLKGGAYAVTRKYWKISIKNDFNSNTDLSGEFPEGKIVERTHKARERNSKVVELAKNNFKNKHGKLFCQVCDFDFEDNYGIVGKDFIEGHHTIAVSEMPADYKTKPEEIAMLCGNCHRMVHKKRPWLTMEELTKVLKTKT</sequence>
<evidence type="ECO:0000313" key="3">
    <source>
        <dbReference type="Proteomes" id="UP000184092"/>
    </source>
</evidence>
<dbReference type="GO" id="GO:0003676">
    <property type="term" value="F:nucleic acid binding"/>
    <property type="evidence" value="ECO:0007669"/>
    <property type="project" value="InterPro"/>
</dbReference>
<organism evidence="2 3">
    <name type="scientific">Flavobacterium xinjiangense</name>
    <dbReference type="NCBI Taxonomy" id="178356"/>
    <lineage>
        <taxon>Bacteria</taxon>
        <taxon>Pseudomonadati</taxon>
        <taxon>Bacteroidota</taxon>
        <taxon>Flavobacteriia</taxon>
        <taxon>Flavobacteriales</taxon>
        <taxon>Flavobacteriaceae</taxon>
        <taxon>Flavobacterium</taxon>
    </lineage>
</organism>
<dbReference type="AlphaFoldDB" id="A0A1M7K794"/>
<dbReference type="InterPro" id="IPR002711">
    <property type="entry name" value="HNH"/>
</dbReference>
<dbReference type="GO" id="GO:0008270">
    <property type="term" value="F:zinc ion binding"/>
    <property type="evidence" value="ECO:0007669"/>
    <property type="project" value="InterPro"/>
</dbReference>
<evidence type="ECO:0000259" key="1">
    <source>
        <dbReference type="Pfam" id="PF01844"/>
    </source>
</evidence>
<keyword evidence="3" id="KW-1185">Reference proteome</keyword>
<dbReference type="GO" id="GO:0004519">
    <property type="term" value="F:endonuclease activity"/>
    <property type="evidence" value="ECO:0007669"/>
    <property type="project" value="UniProtKB-KW"/>
</dbReference>
<dbReference type="Proteomes" id="UP000184092">
    <property type="component" value="Unassembled WGS sequence"/>
</dbReference>
<dbReference type="STRING" id="178356.SAMN05216269_105214"/>
<protein>
    <submittedName>
        <fullName evidence="2">HNH endonuclease</fullName>
    </submittedName>
</protein>
<name>A0A1M7K794_9FLAO</name>
<keyword evidence="2" id="KW-0540">Nuclease</keyword>
<evidence type="ECO:0000313" key="2">
    <source>
        <dbReference type="EMBL" id="SHM61126.1"/>
    </source>
</evidence>
<proteinExistence type="predicted"/>
<keyword evidence="2" id="KW-0255">Endonuclease</keyword>
<dbReference type="RefSeq" id="WP_244153787.1">
    <property type="nucleotide sequence ID" value="NZ_FRCL01000005.1"/>
</dbReference>
<feature type="domain" description="HNH" evidence="1">
    <location>
        <begin position="302"/>
        <end position="357"/>
    </location>
</feature>
<dbReference type="Pfam" id="PF01844">
    <property type="entry name" value="HNH"/>
    <property type="match status" value="1"/>
</dbReference>
<dbReference type="EMBL" id="FRCL01000005">
    <property type="protein sequence ID" value="SHM61126.1"/>
    <property type="molecule type" value="Genomic_DNA"/>
</dbReference>
<reference evidence="3" key="1">
    <citation type="submission" date="2016-11" db="EMBL/GenBank/DDBJ databases">
        <authorList>
            <person name="Varghese N."/>
            <person name="Submissions S."/>
        </authorList>
    </citation>
    <scope>NUCLEOTIDE SEQUENCE [LARGE SCALE GENOMIC DNA]</scope>
    <source>
        <strain evidence="3">CGMCC 1.2749</strain>
    </source>
</reference>
<gene>
    <name evidence="2" type="ORF">SAMN05216269_105214</name>
</gene>
<accession>A0A1M7K794</accession>